<dbReference type="EMBL" id="JBEQCT010000004">
    <property type="protein sequence ID" value="MFM2485427.1"/>
    <property type="molecule type" value="Genomic_DNA"/>
</dbReference>
<comment type="similarity">
    <text evidence="2">Belongs to the GSP N family.</text>
</comment>
<comment type="subcellular location">
    <subcellularLocation>
        <location evidence="1">Cell inner membrane</location>
    </subcellularLocation>
</comment>
<evidence type="ECO:0000256" key="11">
    <source>
        <dbReference type="SAM" id="MobiDB-lite"/>
    </source>
</evidence>
<keyword evidence="13" id="KW-1185">Reference proteome</keyword>
<keyword evidence="4" id="KW-0813">Transport</keyword>
<keyword evidence="8" id="KW-0653">Protein transport</keyword>
<gene>
    <name evidence="12" type="ORF">ABUE30_10210</name>
</gene>
<organism evidence="12 13">
    <name type="scientific">Celerinatantimonas yamalensis</name>
    <dbReference type="NCBI Taxonomy" id="559956"/>
    <lineage>
        <taxon>Bacteria</taxon>
        <taxon>Pseudomonadati</taxon>
        <taxon>Pseudomonadota</taxon>
        <taxon>Gammaproteobacteria</taxon>
        <taxon>Celerinatantimonadaceae</taxon>
        <taxon>Celerinatantimonas</taxon>
    </lineage>
</organism>
<evidence type="ECO:0000256" key="8">
    <source>
        <dbReference type="ARBA" id="ARBA00022927"/>
    </source>
</evidence>
<accession>A0ABW9G7G2</accession>
<evidence type="ECO:0000313" key="13">
    <source>
        <dbReference type="Proteomes" id="UP001629953"/>
    </source>
</evidence>
<keyword evidence="5" id="KW-1003">Cell membrane</keyword>
<dbReference type="RefSeq" id="WP_408623661.1">
    <property type="nucleotide sequence ID" value="NZ_JBEQCT010000004.1"/>
</dbReference>
<evidence type="ECO:0000256" key="4">
    <source>
        <dbReference type="ARBA" id="ARBA00022448"/>
    </source>
</evidence>
<reference evidence="12 13" key="1">
    <citation type="journal article" date="2013" name="Int. J. Syst. Evol. Microbiol.">
        <title>Celerinatantimonas yamalensis sp. nov., a cold-adapted diazotrophic bacterium from a cold permafrost brine.</title>
        <authorList>
            <person name="Shcherbakova V."/>
            <person name="Chuvilskaya N."/>
            <person name="Rivkina E."/>
            <person name="Demidov N."/>
            <person name="Uchaeva V."/>
            <person name="Suetin S."/>
            <person name="Suzina N."/>
            <person name="Gilichinsky D."/>
        </authorList>
    </citation>
    <scope>NUCLEOTIDE SEQUENCE [LARGE SCALE GENOMIC DNA]</scope>
    <source>
        <strain evidence="12 13">C7</strain>
    </source>
</reference>
<keyword evidence="9" id="KW-0472">Membrane</keyword>
<dbReference type="InterPro" id="IPR022792">
    <property type="entry name" value="T2SS_protein-GspN"/>
</dbReference>
<name>A0ABW9G7G2_9GAMM</name>
<keyword evidence="6" id="KW-0997">Cell inner membrane</keyword>
<evidence type="ECO:0000256" key="7">
    <source>
        <dbReference type="ARBA" id="ARBA00022692"/>
    </source>
</evidence>
<dbReference type="Proteomes" id="UP001629953">
    <property type="component" value="Unassembled WGS sequence"/>
</dbReference>
<evidence type="ECO:0000256" key="2">
    <source>
        <dbReference type="ARBA" id="ARBA00007208"/>
    </source>
</evidence>
<evidence type="ECO:0000256" key="5">
    <source>
        <dbReference type="ARBA" id="ARBA00022475"/>
    </source>
</evidence>
<evidence type="ECO:0000256" key="10">
    <source>
        <dbReference type="ARBA" id="ARBA00030772"/>
    </source>
</evidence>
<evidence type="ECO:0000256" key="9">
    <source>
        <dbReference type="ARBA" id="ARBA00023136"/>
    </source>
</evidence>
<evidence type="ECO:0000313" key="12">
    <source>
        <dbReference type="EMBL" id="MFM2485427.1"/>
    </source>
</evidence>
<protein>
    <recommendedName>
        <fullName evidence="3">Type II secretion system protein N</fullName>
    </recommendedName>
    <alternativeName>
        <fullName evidence="10">General secretion pathway protein N</fullName>
    </alternativeName>
</protein>
<evidence type="ECO:0000256" key="1">
    <source>
        <dbReference type="ARBA" id="ARBA00004533"/>
    </source>
</evidence>
<evidence type="ECO:0000256" key="3">
    <source>
        <dbReference type="ARBA" id="ARBA00021563"/>
    </source>
</evidence>
<sequence length="250" mass="28141">MSIKYRWVLTGFGFTIYLLSLLMSMPAQQLLGRVHLPGVQWGDAKGTILMGQLNQVRWQGWQLQSVRWQWHPWALFLGHVSLHLQFEGDLNGQTDVRASPWQLTLRDLHLSGQAQRFYQAANIPLPIQLSGTVQLHIQQFRSGQPWCQVLSGSLHWSQGIFRSPLGALHFAPFKAQLSCQNGQIVAHLNHHDKVLSLWANASLKASQWQLQGTLKPEADYPKSYSQVLPQLGAPDAKGNYAFSSSGRLSD</sequence>
<feature type="region of interest" description="Disordered" evidence="11">
    <location>
        <begin position="231"/>
        <end position="250"/>
    </location>
</feature>
<keyword evidence="7" id="KW-0812">Transmembrane</keyword>
<comment type="caution">
    <text evidence="12">The sequence shown here is derived from an EMBL/GenBank/DDBJ whole genome shotgun (WGS) entry which is preliminary data.</text>
</comment>
<proteinExistence type="inferred from homology"/>
<feature type="compositionally biased region" description="Polar residues" evidence="11">
    <location>
        <begin position="241"/>
        <end position="250"/>
    </location>
</feature>
<dbReference type="Pfam" id="PF01203">
    <property type="entry name" value="T2SSN"/>
    <property type="match status" value="1"/>
</dbReference>
<evidence type="ECO:0000256" key="6">
    <source>
        <dbReference type="ARBA" id="ARBA00022519"/>
    </source>
</evidence>